<dbReference type="Pfam" id="PF00060">
    <property type="entry name" value="Lig_chan"/>
    <property type="match status" value="2"/>
</dbReference>
<feature type="transmembrane region" description="Helical" evidence="9">
    <location>
        <begin position="431"/>
        <end position="452"/>
    </location>
</feature>
<evidence type="ECO:0000256" key="2">
    <source>
        <dbReference type="ARBA" id="ARBA00008685"/>
    </source>
</evidence>
<keyword evidence="8" id="KW-0325">Glycoprotein</keyword>
<reference evidence="11" key="1">
    <citation type="journal article" date="2020" name="Cell">
        <title>Large-Scale Comparative Analyses of Tick Genomes Elucidate Their Genetic Diversity and Vector Capacities.</title>
        <authorList>
            <consortium name="Tick Genome and Microbiome Consortium (TIGMIC)"/>
            <person name="Jia N."/>
            <person name="Wang J."/>
            <person name="Shi W."/>
            <person name="Du L."/>
            <person name="Sun Y."/>
            <person name="Zhan W."/>
            <person name="Jiang J.F."/>
            <person name="Wang Q."/>
            <person name="Zhang B."/>
            <person name="Ji P."/>
            <person name="Bell-Sakyi L."/>
            <person name="Cui X.M."/>
            <person name="Yuan T.T."/>
            <person name="Jiang B.G."/>
            <person name="Yang W.F."/>
            <person name="Lam T.T."/>
            <person name="Chang Q.C."/>
            <person name="Ding S.J."/>
            <person name="Wang X.J."/>
            <person name="Zhu J.G."/>
            <person name="Ruan X.D."/>
            <person name="Zhao L."/>
            <person name="Wei J.T."/>
            <person name="Ye R.Z."/>
            <person name="Que T.C."/>
            <person name="Du C.H."/>
            <person name="Zhou Y.H."/>
            <person name="Cheng J.X."/>
            <person name="Dai P.F."/>
            <person name="Guo W.B."/>
            <person name="Han X.H."/>
            <person name="Huang E.J."/>
            <person name="Li L.F."/>
            <person name="Wei W."/>
            <person name="Gao Y.C."/>
            <person name="Liu J.Z."/>
            <person name="Shao H.Z."/>
            <person name="Wang X."/>
            <person name="Wang C.C."/>
            <person name="Yang T.C."/>
            <person name="Huo Q.B."/>
            <person name="Li W."/>
            <person name="Chen H.Y."/>
            <person name="Chen S.E."/>
            <person name="Zhou L.G."/>
            <person name="Ni X.B."/>
            <person name="Tian J.H."/>
            <person name="Sheng Y."/>
            <person name="Liu T."/>
            <person name="Pan Y.S."/>
            <person name="Xia L.Y."/>
            <person name="Li J."/>
            <person name="Zhao F."/>
            <person name="Cao W.C."/>
        </authorList>
    </citation>
    <scope>NUCLEOTIDE SEQUENCE</scope>
    <source>
        <strain evidence="11">Rsan-2018</strain>
    </source>
</reference>
<organism evidence="11 12">
    <name type="scientific">Rhipicephalus sanguineus</name>
    <name type="common">Brown dog tick</name>
    <name type="synonym">Ixodes sanguineus</name>
    <dbReference type="NCBI Taxonomy" id="34632"/>
    <lineage>
        <taxon>Eukaryota</taxon>
        <taxon>Metazoa</taxon>
        <taxon>Ecdysozoa</taxon>
        <taxon>Arthropoda</taxon>
        <taxon>Chelicerata</taxon>
        <taxon>Arachnida</taxon>
        <taxon>Acari</taxon>
        <taxon>Parasitiformes</taxon>
        <taxon>Ixodida</taxon>
        <taxon>Ixodoidea</taxon>
        <taxon>Ixodidae</taxon>
        <taxon>Rhipicephalinae</taxon>
        <taxon>Rhipicephalus</taxon>
        <taxon>Rhipicephalus</taxon>
    </lineage>
</organism>
<feature type="transmembrane region" description="Helical" evidence="9">
    <location>
        <begin position="104"/>
        <end position="124"/>
    </location>
</feature>
<dbReference type="AlphaFoldDB" id="A0A9D4PNQ6"/>
<evidence type="ECO:0000256" key="6">
    <source>
        <dbReference type="ARBA" id="ARBA00023136"/>
    </source>
</evidence>
<dbReference type="InterPro" id="IPR001320">
    <property type="entry name" value="Iontro_rcpt_C"/>
</dbReference>
<keyword evidence="12" id="KW-1185">Reference proteome</keyword>
<evidence type="ECO:0000256" key="7">
    <source>
        <dbReference type="ARBA" id="ARBA00023170"/>
    </source>
</evidence>
<evidence type="ECO:0000259" key="10">
    <source>
        <dbReference type="Pfam" id="PF00060"/>
    </source>
</evidence>
<sequence>MRYDLIPARDAVWGLRREDGNWTGLIGMVQRDANTAAFEVDVALSVINPSDEAEKVALGSQIFVPIELVILAGRLSRNNGSILDTARIFSWQAPSAVPPTSGPARLVTSAFWVLVIVMTTSFAGQMKATMMVKKEAGRVDSIRDIARRPSLKPYMPQGSSVVSSIRNSQEPPYQRVWSMAQRHASVLPVQRILTPGAMREAMRSEAVIISSRASHALEGEKACADNDTRGELYVGRTPCYTYNSVLYINKNLELRLREAITDRILRLFEGGLIQKWWRESSGQWEGCGRAHSGDTLSFENFQGIFGLCVGIYGLAEADLALSVINPTSEKKDVAVESETILPIEIMILAGRQSRHESNILGIIQIFPWEVWLLTFCCFVMSAVVWSVSDYVHFRLDVKNGSFDHAGNFFGRLWAFVENTLLEASPQVPSRVSARILVGGYWVVVIVLTTAFAGQMKAMLMVRQEADRIDSLRDLSERPTMKPYAPAGSAVVSSIRDSRDPYYQKVWKMMQKFKTDLPPAVVPV</sequence>
<proteinExistence type="inferred from homology"/>
<dbReference type="SUPFAM" id="SSF53850">
    <property type="entry name" value="Periplasmic binding protein-like II"/>
    <property type="match status" value="1"/>
</dbReference>
<feature type="transmembrane region" description="Helical" evidence="9">
    <location>
        <begin position="370"/>
        <end position="388"/>
    </location>
</feature>
<gene>
    <name evidence="11" type="ORF">HPB52_021168</name>
</gene>
<name>A0A9D4PNQ6_RHISA</name>
<dbReference type="InterPro" id="IPR052192">
    <property type="entry name" value="Insect_Ionotropic_Sensory_Rcpt"/>
</dbReference>
<dbReference type="VEuPathDB" id="VectorBase:RSAN_033732"/>
<evidence type="ECO:0000256" key="4">
    <source>
        <dbReference type="ARBA" id="ARBA00022692"/>
    </source>
</evidence>
<dbReference type="GO" id="GO:0050906">
    <property type="term" value="P:detection of stimulus involved in sensory perception"/>
    <property type="evidence" value="ECO:0007669"/>
    <property type="project" value="UniProtKB-ARBA"/>
</dbReference>
<keyword evidence="3" id="KW-1003">Cell membrane</keyword>
<evidence type="ECO:0000256" key="9">
    <source>
        <dbReference type="SAM" id="Phobius"/>
    </source>
</evidence>
<dbReference type="PANTHER" id="PTHR42643">
    <property type="entry name" value="IONOTROPIC RECEPTOR 20A-RELATED"/>
    <property type="match status" value="1"/>
</dbReference>
<feature type="domain" description="Ionotropic glutamate receptor C-terminal" evidence="10">
    <location>
        <begin position="368"/>
        <end position="476"/>
    </location>
</feature>
<evidence type="ECO:0000256" key="3">
    <source>
        <dbReference type="ARBA" id="ARBA00022475"/>
    </source>
</evidence>
<dbReference type="EMBL" id="JABSTV010001252">
    <property type="protein sequence ID" value="KAH7948393.1"/>
    <property type="molecule type" value="Genomic_DNA"/>
</dbReference>
<evidence type="ECO:0000256" key="5">
    <source>
        <dbReference type="ARBA" id="ARBA00022989"/>
    </source>
</evidence>
<dbReference type="GO" id="GO:0005886">
    <property type="term" value="C:plasma membrane"/>
    <property type="evidence" value="ECO:0007669"/>
    <property type="project" value="UniProtKB-SubCell"/>
</dbReference>
<dbReference type="Proteomes" id="UP000821837">
    <property type="component" value="Chromosome 6"/>
</dbReference>
<keyword evidence="7" id="KW-0675">Receptor</keyword>
<feature type="domain" description="Ionotropic glutamate receptor C-terminal" evidence="10">
    <location>
        <begin position="95"/>
        <end position="309"/>
    </location>
</feature>
<evidence type="ECO:0000313" key="12">
    <source>
        <dbReference type="Proteomes" id="UP000821837"/>
    </source>
</evidence>
<comment type="subcellular location">
    <subcellularLocation>
        <location evidence="1">Cell membrane</location>
        <topology evidence="1">Multi-pass membrane protein</topology>
    </subcellularLocation>
</comment>
<protein>
    <recommendedName>
        <fullName evidence="10">Ionotropic glutamate receptor C-terminal domain-containing protein</fullName>
    </recommendedName>
</protein>
<comment type="similarity">
    <text evidence="2">Belongs to the glutamate-gated ion channel (TC 1.A.10.1) family.</text>
</comment>
<keyword evidence="6 9" id="KW-0472">Membrane</keyword>
<dbReference type="GO" id="GO:0015276">
    <property type="term" value="F:ligand-gated monoatomic ion channel activity"/>
    <property type="evidence" value="ECO:0007669"/>
    <property type="project" value="InterPro"/>
</dbReference>
<reference evidence="11" key="2">
    <citation type="submission" date="2021-09" db="EMBL/GenBank/DDBJ databases">
        <authorList>
            <person name="Jia N."/>
            <person name="Wang J."/>
            <person name="Shi W."/>
            <person name="Du L."/>
            <person name="Sun Y."/>
            <person name="Zhan W."/>
            <person name="Jiang J."/>
            <person name="Wang Q."/>
            <person name="Zhang B."/>
            <person name="Ji P."/>
            <person name="Sakyi L.B."/>
            <person name="Cui X."/>
            <person name="Yuan T."/>
            <person name="Jiang B."/>
            <person name="Yang W."/>
            <person name="Lam T.T.-Y."/>
            <person name="Chang Q."/>
            <person name="Ding S."/>
            <person name="Wang X."/>
            <person name="Zhu J."/>
            <person name="Ruan X."/>
            <person name="Zhao L."/>
            <person name="Wei J."/>
            <person name="Que T."/>
            <person name="Du C."/>
            <person name="Cheng J."/>
            <person name="Dai P."/>
            <person name="Han X."/>
            <person name="Huang E."/>
            <person name="Gao Y."/>
            <person name="Liu J."/>
            <person name="Shao H."/>
            <person name="Ye R."/>
            <person name="Li L."/>
            <person name="Wei W."/>
            <person name="Wang X."/>
            <person name="Wang C."/>
            <person name="Huo Q."/>
            <person name="Li W."/>
            <person name="Guo W."/>
            <person name="Chen H."/>
            <person name="Chen S."/>
            <person name="Zhou L."/>
            <person name="Zhou L."/>
            <person name="Ni X."/>
            <person name="Tian J."/>
            <person name="Zhou Y."/>
            <person name="Sheng Y."/>
            <person name="Liu T."/>
            <person name="Pan Y."/>
            <person name="Xia L."/>
            <person name="Li J."/>
            <person name="Zhao F."/>
            <person name="Cao W."/>
        </authorList>
    </citation>
    <scope>NUCLEOTIDE SEQUENCE</scope>
    <source>
        <strain evidence="11">Rsan-2018</strain>
        <tissue evidence="11">Larvae</tissue>
    </source>
</reference>
<keyword evidence="5 9" id="KW-1133">Transmembrane helix</keyword>
<accession>A0A9D4PNQ6</accession>
<evidence type="ECO:0000313" key="11">
    <source>
        <dbReference type="EMBL" id="KAH7948393.1"/>
    </source>
</evidence>
<comment type="caution">
    <text evidence="11">The sequence shown here is derived from an EMBL/GenBank/DDBJ whole genome shotgun (WGS) entry which is preliminary data.</text>
</comment>
<dbReference type="PANTHER" id="PTHR42643:SF38">
    <property type="entry name" value="IONOTROPIC RECEPTOR 100A"/>
    <property type="match status" value="1"/>
</dbReference>
<dbReference type="Gene3D" id="1.10.287.70">
    <property type="match status" value="1"/>
</dbReference>
<keyword evidence="4 9" id="KW-0812">Transmembrane</keyword>
<dbReference type="VEuPathDB" id="VectorBase:RSAN_037401"/>
<evidence type="ECO:0000256" key="1">
    <source>
        <dbReference type="ARBA" id="ARBA00004651"/>
    </source>
</evidence>
<evidence type="ECO:0000256" key="8">
    <source>
        <dbReference type="ARBA" id="ARBA00023180"/>
    </source>
</evidence>